<keyword evidence="3" id="KW-1185">Reference proteome</keyword>
<name>A0ABR9RV41_9ACTN</name>
<evidence type="ECO:0000313" key="2">
    <source>
        <dbReference type="EMBL" id="MBE7324990.1"/>
    </source>
</evidence>
<dbReference type="RefSeq" id="WP_193638311.1">
    <property type="nucleotide sequence ID" value="NZ_JADCSA010000008.1"/>
</dbReference>
<sequence length="80" mass="8180">MVVPSAPLEGAGRPGAGQPVSGRSEVADERPAGGRARRGPINVNHLPSATIPTPPVSPVTAYAPLQRRRPAAPVGRRACV</sequence>
<dbReference type="Proteomes" id="UP000756387">
    <property type="component" value="Unassembled WGS sequence"/>
</dbReference>
<feature type="region of interest" description="Disordered" evidence="1">
    <location>
        <begin position="1"/>
        <end position="57"/>
    </location>
</feature>
<accession>A0ABR9RV41</accession>
<proteinExistence type="predicted"/>
<evidence type="ECO:0000256" key="1">
    <source>
        <dbReference type="SAM" id="MobiDB-lite"/>
    </source>
</evidence>
<dbReference type="EMBL" id="JADCSA010000008">
    <property type="protein sequence ID" value="MBE7324990.1"/>
    <property type="molecule type" value="Genomic_DNA"/>
</dbReference>
<protein>
    <submittedName>
        <fullName evidence="2">Uncharacterized protein</fullName>
    </submittedName>
</protein>
<organism evidence="2 3">
    <name type="scientific">Nocardioides malaquae</name>
    <dbReference type="NCBI Taxonomy" id="2773426"/>
    <lineage>
        <taxon>Bacteria</taxon>
        <taxon>Bacillati</taxon>
        <taxon>Actinomycetota</taxon>
        <taxon>Actinomycetes</taxon>
        <taxon>Propionibacteriales</taxon>
        <taxon>Nocardioidaceae</taxon>
        <taxon>Nocardioides</taxon>
    </lineage>
</organism>
<comment type="caution">
    <text evidence="2">The sequence shown here is derived from an EMBL/GenBank/DDBJ whole genome shotgun (WGS) entry which is preliminary data.</text>
</comment>
<evidence type="ECO:0000313" key="3">
    <source>
        <dbReference type="Proteomes" id="UP000756387"/>
    </source>
</evidence>
<gene>
    <name evidence="2" type="ORF">IEQ44_10000</name>
</gene>
<reference evidence="2 3" key="1">
    <citation type="submission" date="2020-10" db="EMBL/GenBank/DDBJ databases">
        <title>Nocardioides sp. isolated from sludge.</title>
        <authorList>
            <person name="Zhang X."/>
        </authorList>
    </citation>
    <scope>NUCLEOTIDE SEQUENCE [LARGE SCALE GENOMIC DNA]</scope>
    <source>
        <strain evidence="2 3">Y6</strain>
    </source>
</reference>